<evidence type="ECO:0000256" key="1">
    <source>
        <dbReference type="SAM" id="SignalP"/>
    </source>
</evidence>
<dbReference type="EnsemblMetazoa" id="ASIC020059-RA">
    <property type="protein sequence ID" value="ASIC020059-PA"/>
    <property type="gene ID" value="ASIC020059"/>
</dbReference>
<dbReference type="EMBL" id="ATLV01024718">
    <property type="status" value="NOT_ANNOTATED_CDS"/>
    <property type="molecule type" value="Genomic_DNA"/>
</dbReference>
<keyword evidence="5" id="KW-1185">Reference proteome</keyword>
<dbReference type="GO" id="GO:0005615">
    <property type="term" value="C:extracellular space"/>
    <property type="evidence" value="ECO:0007669"/>
    <property type="project" value="TreeGrafter"/>
</dbReference>
<protein>
    <submittedName>
        <fullName evidence="3">AGAP011223-PA-like protein</fullName>
    </submittedName>
    <submittedName>
        <fullName evidence="4">Fibrinogen C-terminal domain-containing protein</fullName>
    </submittedName>
</protein>
<organism evidence="3">
    <name type="scientific">Anopheles sinensis</name>
    <name type="common">Mosquito</name>
    <dbReference type="NCBI Taxonomy" id="74873"/>
    <lineage>
        <taxon>Eukaryota</taxon>
        <taxon>Metazoa</taxon>
        <taxon>Ecdysozoa</taxon>
        <taxon>Arthropoda</taxon>
        <taxon>Hexapoda</taxon>
        <taxon>Insecta</taxon>
        <taxon>Pterygota</taxon>
        <taxon>Neoptera</taxon>
        <taxon>Endopterygota</taxon>
        <taxon>Diptera</taxon>
        <taxon>Nematocera</taxon>
        <taxon>Culicoidea</taxon>
        <taxon>Culicidae</taxon>
        <taxon>Anophelinae</taxon>
        <taxon>Anopheles</taxon>
    </lineage>
</organism>
<dbReference type="InterPro" id="IPR050373">
    <property type="entry name" value="Fibrinogen_C-term_domain"/>
</dbReference>
<feature type="domain" description="Fibrinogen C-terminal" evidence="2">
    <location>
        <begin position="193"/>
        <end position="400"/>
    </location>
</feature>
<evidence type="ECO:0000313" key="5">
    <source>
        <dbReference type="Proteomes" id="UP000030765"/>
    </source>
</evidence>
<dbReference type="OrthoDB" id="10387049at2759"/>
<dbReference type="AlphaFoldDB" id="A0A084WNT8"/>
<dbReference type="VEuPathDB" id="VectorBase:ASIC020059"/>
<sequence length="400" mass="44920">MARVFAWLAIVCVFLLLCPTLPSAANSLPANASEQSIAGYGFEVMMAKLDYLQYKLHEMELGRKERDEEVTEKLAKLENSLTGVQWAITRLDRDAGYNLTVLSAQSRKMMLQQTACANHEQMRKEIAQLASNTTDPAKYTEWYKQLIAGNPQSEAAQLLSNSTDPANETNWQAQLTSVLEMVQSISNTTSLIWQSKGPFKSCKEAPAGKTGVYRIQLAGNQLPIEAFCEQSSFGGGWLVIQYRFNGALDFNQNWTEYENGFGSLNQEFWFGLAKIHQLTSERPHELVVEFKDFSQNYGYARYKEFAIGNANEQYKLQKVGAYEGTGGDSLKYEVGSKFSTKDRDSSYNCVAIRGGGWCSSGHFNLNGKYLNKVDDSAMYWYGYKSSTQGLAYSRMMIRGV</sequence>
<dbReference type="CDD" id="cd00087">
    <property type="entry name" value="FReD"/>
    <property type="match status" value="1"/>
</dbReference>
<dbReference type="PROSITE" id="PS51406">
    <property type="entry name" value="FIBRINOGEN_C_2"/>
    <property type="match status" value="1"/>
</dbReference>
<reference evidence="3 5" key="1">
    <citation type="journal article" date="2014" name="BMC Genomics">
        <title>Genome sequence of Anopheles sinensis provides insight into genetics basis of mosquito competence for malaria parasites.</title>
        <authorList>
            <person name="Zhou D."/>
            <person name="Zhang D."/>
            <person name="Ding G."/>
            <person name="Shi L."/>
            <person name="Hou Q."/>
            <person name="Ye Y."/>
            <person name="Xu Y."/>
            <person name="Zhou H."/>
            <person name="Xiong C."/>
            <person name="Li S."/>
            <person name="Yu J."/>
            <person name="Hong S."/>
            <person name="Yu X."/>
            <person name="Zou P."/>
            <person name="Chen C."/>
            <person name="Chang X."/>
            <person name="Wang W."/>
            <person name="Lv Y."/>
            <person name="Sun Y."/>
            <person name="Ma L."/>
            <person name="Shen B."/>
            <person name="Zhu C."/>
        </authorList>
    </citation>
    <scope>NUCLEOTIDE SEQUENCE [LARGE SCALE GENOMIC DNA]</scope>
</reference>
<dbReference type="Proteomes" id="UP000030765">
    <property type="component" value="Unassembled WGS sequence"/>
</dbReference>
<feature type="signal peptide" evidence="1">
    <location>
        <begin position="1"/>
        <end position="25"/>
    </location>
</feature>
<proteinExistence type="predicted"/>
<dbReference type="Gene3D" id="3.90.215.10">
    <property type="entry name" value="Gamma Fibrinogen, chain A, domain 1"/>
    <property type="match status" value="1"/>
</dbReference>
<name>A0A084WNT8_ANOSI</name>
<dbReference type="InterPro" id="IPR036056">
    <property type="entry name" value="Fibrinogen-like_C"/>
</dbReference>
<evidence type="ECO:0000259" key="2">
    <source>
        <dbReference type="PROSITE" id="PS51406"/>
    </source>
</evidence>
<feature type="chain" id="PRO_5001785114" evidence="1">
    <location>
        <begin position="26"/>
        <end position="400"/>
    </location>
</feature>
<dbReference type="SUPFAM" id="SSF56496">
    <property type="entry name" value="Fibrinogen C-terminal domain-like"/>
    <property type="match status" value="1"/>
</dbReference>
<gene>
    <name evidence="3" type="ORF">ZHAS_00020059</name>
</gene>
<evidence type="ECO:0000313" key="3">
    <source>
        <dbReference type="EMBL" id="KFB51882.1"/>
    </source>
</evidence>
<dbReference type="PANTHER" id="PTHR19143">
    <property type="entry name" value="FIBRINOGEN/TENASCIN/ANGIOPOEITIN"/>
    <property type="match status" value="1"/>
</dbReference>
<dbReference type="InterPro" id="IPR014716">
    <property type="entry name" value="Fibrinogen_a/b/g_C_1"/>
</dbReference>
<evidence type="ECO:0000313" key="4">
    <source>
        <dbReference type="EnsemblMetazoa" id="ASIC020059-PA"/>
    </source>
</evidence>
<dbReference type="InterPro" id="IPR002181">
    <property type="entry name" value="Fibrinogen_a/b/g_C_dom"/>
</dbReference>
<reference evidence="4" key="2">
    <citation type="submission" date="2020-05" db="UniProtKB">
        <authorList>
            <consortium name="EnsemblMetazoa"/>
        </authorList>
    </citation>
    <scope>IDENTIFICATION</scope>
</reference>
<dbReference type="SMART" id="SM00186">
    <property type="entry name" value="FBG"/>
    <property type="match status" value="1"/>
</dbReference>
<dbReference type="PANTHER" id="PTHR19143:SF327">
    <property type="entry name" value="FI21813P1-RELATED"/>
    <property type="match status" value="1"/>
</dbReference>
<accession>A0A084WNT8</accession>
<keyword evidence="1" id="KW-0732">Signal</keyword>
<dbReference type="EMBL" id="KE525359">
    <property type="protein sequence ID" value="KFB51882.1"/>
    <property type="molecule type" value="Genomic_DNA"/>
</dbReference>
<dbReference type="Pfam" id="PF00147">
    <property type="entry name" value="Fibrinogen_C"/>
    <property type="match status" value="1"/>
</dbReference>
<dbReference type="VEuPathDB" id="VectorBase:ASIS002965"/>